<dbReference type="Proteomes" id="UP000501107">
    <property type="component" value="Plasmid unnamed3"/>
</dbReference>
<proteinExistence type="predicted"/>
<sequence>MKTLNREKYRQGIVARTESPMPLISIGQLLMAIKRRISDYEEYMLLDKVTNIYKENMSSGAKVVSKEEYLTEVRGYLEELVSKTQDNFIKTIVSNILANN</sequence>
<dbReference type="EMBL" id="VKQN01000001">
    <property type="protein sequence ID" value="MDR4174605.1"/>
    <property type="molecule type" value="Genomic_DNA"/>
</dbReference>
<protein>
    <submittedName>
        <fullName evidence="3">Uncharacterized protein</fullName>
    </submittedName>
</protein>
<evidence type="ECO:0000313" key="1">
    <source>
        <dbReference type="EMBL" id="AJG74163.1"/>
    </source>
</evidence>
<name>A0A0B5NPZ9_BACTU</name>
<dbReference type="AlphaFoldDB" id="A0A0B5NPZ9"/>
<dbReference type="EMBL" id="CP053979">
    <property type="protein sequence ID" value="QKH22903.1"/>
    <property type="molecule type" value="Genomic_DNA"/>
</dbReference>
<keyword evidence="3" id="KW-0614">Plasmid</keyword>
<dbReference type="KEGG" id="btw:BF38_6093"/>
<reference evidence="3 5" key="3">
    <citation type="submission" date="2020-05" db="EMBL/GenBank/DDBJ databases">
        <title>FDA dAtabase for Regulatory Grade micrObial Sequences (FDA-ARGOS): Supporting development and validation of Infectious Disease Dx tests.</title>
        <authorList>
            <person name="Nelson B."/>
            <person name="Plummer A."/>
            <person name="Tallon L."/>
            <person name="Sadzewicz L."/>
            <person name="Zhao X."/>
            <person name="Vavikolanu K."/>
            <person name="Mehta A."/>
            <person name="Aluvathingal J."/>
            <person name="Nadendla S."/>
            <person name="Myers T."/>
            <person name="Yan Y."/>
            <person name="Sichtig H."/>
        </authorList>
    </citation>
    <scope>NUCLEOTIDE SEQUENCE [LARGE SCALE GENOMIC DNA]</scope>
    <source>
        <strain evidence="3 5">FDAARGOS_795</strain>
        <plasmid evidence="3 5">unnamed3</plasmid>
    </source>
</reference>
<geneLocation type="plasmid" evidence="1 4">
    <name>2</name>
</geneLocation>
<dbReference type="Proteomes" id="UP001181533">
    <property type="component" value="Unassembled WGS sequence"/>
</dbReference>
<organism evidence="3 5">
    <name type="scientific">Bacillus thuringiensis</name>
    <dbReference type="NCBI Taxonomy" id="1428"/>
    <lineage>
        <taxon>Bacteria</taxon>
        <taxon>Bacillati</taxon>
        <taxon>Bacillota</taxon>
        <taxon>Bacilli</taxon>
        <taxon>Bacillales</taxon>
        <taxon>Bacillaceae</taxon>
        <taxon>Bacillus</taxon>
        <taxon>Bacillus cereus group</taxon>
    </lineage>
</organism>
<evidence type="ECO:0000313" key="5">
    <source>
        <dbReference type="Proteomes" id="UP000501107"/>
    </source>
</evidence>
<geneLocation type="plasmid" evidence="3 5">
    <name>unnamed3</name>
</geneLocation>
<accession>A0A0B5NPZ9</accession>
<evidence type="ECO:0000313" key="4">
    <source>
        <dbReference type="Proteomes" id="UP000031876"/>
    </source>
</evidence>
<gene>
    <name evidence="1" type="ORF">BF38_6093</name>
    <name evidence="2" type="ORF">FO599_00485</name>
    <name evidence="3" type="ORF">FOC89_02680</name>
</gene>
<evidence type="ECO:0000313" key="3">
    <source>
        <dbReference type="EMBL" id="QKH22903.1"/>
    </source>
</evidence>
<reference evidence="2" key="2">
    <citation type="submission" date="2019-07" db="EMBL/GenBank/DDBJ databases">
        <title>Phylogenomic Reclassification of ATCC Bacillus Strains and Various Taxa within the Genus Bacillus.</title>
        <authorList>
            <person name="Riojas M.A."/>
            <person name="Frank A.M."/>
            <person name="Fenn S.L."/>
            <person name="King S.P."/>
            <person name="Brower S.M."/>
            <person name="Hazbon M.H."/>
        </authorList>
    </citation>
    <scope>NUCLEOTIDE SEQUENCE</scope>
    <source>
        <strain evidence="2">ATCC 35646</strain>
    </source>
</reference>
<evidence type="ECO:0000313" key="2">
    <source>
        <dbReference type="EMBL" id="MDR4174605.1"/>
    </source>
</evidence>
<dbReference type="EMBL" id="CP009334">
    <property type="protein sequence ID" value="AJG74163.1"/>
    <property type="molecule type" value="Genomic_DNA"/>
</dbReference>
<dbReference type="Proteomes" id="UP000031876">
    <property type="component" value="Plasmid 2"/>
</dbReference>
<dbReference type="RefSeq" id="WP_000854598.1">
    <property type="nucleotide sequence ID" value="NZ_CP009334.1"/>
</dbReference>
<reference evidence="1 4" key="1">
    <citation type="journal article" date="2015" name="Genome Announc.">
        <title>Complete genome sequences for 35 biothreat assay-relevant bacillus species.</title>
        <authorList>
            <person name="Johnson S.L."/>
            <person name="Daligault H.E."/>
            <person name="Davenport K.W."/>
            <person name="Jaissle J."/>
            <person name="Frey K.G."/>
            <person name="Ladner J.T."/>
            <person name="Broomall S.M."/>
            <person name="Bishop-Lilly K.A."/>
            <person name="Bruce D.C."/>
            <person name="Gibbons H.S."/>
            <person name="Coyne S.R."/>
            <person name="Lo C.C."/>
            <person name="Meincke L."/>
            <person name="Munk A.C."/>
            <person name="Koroleva G.I."/>
            <person name="Rosenzweig C.N."/>
            <person name="Palacios G.F."/>
            <person name="Redden C.L."/>
            <person name="Minogue T.D."/>
            <person name="Chain P.S."/>
        </authorList>
    </citation>
    <scope>NUCLEOTIDE SEQUENCE [LARGE SCALE GENOMIC DNA]</scope>
    <source>
        <strain evidence="1 4">HD1011</strain>
        <plasmid evidence="1 4">2</plasmid>
    </source>
</reference>